<reference evidence="7 8" key="1">
    <citation type="journal article" date="2007" name="Nat. Biotechnol.">
        <title>Genome sequence of the lignocellulose-bioconverting and xylose-fermenting yeast Pichia stipitis.</title>
        <authorList>
            <person name="Jeffries T.W."/>
            <person name="Grigoriev I.V."/>
            <person name="Grimwood J."/>
            <person name="Laplaza J.M."/>
            <person name="Aerts A."/>
            <person name="Salamov A."/>
            <person name="Schmutz J."/>
            <person name="Lindquist E."/>
            <person name="Dehal P."/>
            <person name="Shapiro H."/>
            <person name="Jin Y.S."/>
            <person name="Passoth V."/>
            <person name="Richardson P.M."/>
        </authorList>
    </citation>
    <scope>NUCLEOTIDE SEQUENCE [LARGE SCALE GENOMIC DNA]</scope>
    <source>
        <strain evidence="8">ATCC 58785 / CBS 6054 / NBRC 10063 / NRRL Y-11545</strain>
    </source>
</reference>
<evidence type="ECO:0000256" key="5">
    <source>
        <dbReference type="SAM" id="MobiDB-lite"/>
    </source>
</evidence>
<evidence type="ECO:0000256" key="2">
    <source>
        <dbReference type="ARBA" id="ARBA00022692"/>
    </source>
</evidence>
<dbReference type="GO" id="GO:0022857">
    <property type="term" value="F:transmembrane transporter activity"/>
    <property type="evidence" value="ECO:0007669"/>
    <property type="project" value="InterPro"/>
</dbReference>
<feature type="transmembrane region" description="Helical" evidence="6">
    <location>
        <begin position="374"/>
        <end position="394"/>
    </location>
</feature>
<feature type="region of interest" description="Disordered" evidence="5">
    <location>
        <begin position="20"/>
        <end position="54"/>
    </location>
</feature>
<dbReference type="EMBL" id="CP000498">
    <property type="protein sequence ID" value="ABN66326.1"/>
    <property type="molecule type" value="Genomic_DNA"/>
</dbReference>
<comment type="subcellular location">
    <subcellularLocation>
        <location evidence="1">Membrane</location>
        <topology evidence="1">Multi-pass membrane protein</topology>
    </subcellularLocation>
</comment>
<dbReference type="GeneID" id="4838585"/>
<dbReference type="Pfam" id="PF07690">
    <property type="entry name" value="MFS_1"/>
    <property type="match status" value="1"/>
</dbReference>
<keyword evidence="2 6" id="KW-0812">Transmembrane</keyword>
<name>A3LT06_PICST</name>
<dbReference type="eggNOG" id="ENOG502QSZ7">
    <property type="taxonomic scope" value="Eukaryota"/>
</dbReference>
<feature type="transmembrane region" description="Helical" evidence="6">
    <location>
        <begin position="140"/>
        <end position="156"/>
    </location>
</feature>
<proteinExistence type="predicted"/>
<evidence type="ECO:0000256" key="1">
    <source>
        <dbReference type="ARBA" id="ARBA00004141"/>
    </source>
</evidence>
<keyword evidence="4 6" id="KW-0472">Membrane</keyword>
<feature type="transmembrane region" description="Helical" evidence="6">
    <location>
        <begin position="463"/>
        <end position="484"/>
    </location>
</feature>
<dbReference type="HOGENOM" id="CLU_021993_1_0_1"/>
<sequence length="507" mass="56012">MTITKLDKAHVAITMKAMNVGDNTSHRPGFENRNSDEDINEYDGRHSSNVEPIPEQEGTIPKYMTINNPPRNKWRYLSCIFLGLCVGFNDAAPGALLPHMEVYYGISYSVASLIWVASATGFIVVACLAHKIQPWMGKRYSLTLGCALGVLNYLIVGTGTKYPAIVASFFFGGAGSALQIAQTNIFVSRLDKASTYLSFLHGAYGIGATISPLLATSIVARGVTWHYYYFVLMGIMFPNMIAIFYAFKNSDEDLKPWDEDPKDLAVSYTADERLRGEDVIEMTDINATQEYPQSHQNLMLLALKTPTTWLICFFVLFYQGAEVAMGGWIVSFFLDYRHGNPKYVGYTASGYWGGLTIGRLCLTKPLHKTLGARRSVLVVSCGAMILVALVWAVPNLIAEAVLVAFAGMMTGPNYPLLVVYTGHDGLIPRKIQVITLTIMSAFGSSGGAIFPFIVGLISQTTGTFVVLPIFIILYCLVIVMWACLPNLERRNSTPSKSSILRLWERIW</sequence>
<feature type="transmembrane region" description="Helical" evidence="6">
    <location>
        <begin position="227"/>
        <end position="247"/>
    </location>
</feature>
<gene>
    <name evidence="7" type="ORF">PICST_31239</name>
</gene>
<dbReference type="GO" id="GO:0016020">
    <property type="term" value="C:membrane"/>
    <property type="evidence" value="ECO:0007669"/>
    <property type="project" value="UniProtKB-SubCell"/>
</dbReference>
<evidence type="ECO:0000313" key="8">
    <source>
        <dbReference type="Proteomes" id="UP000002258"/>
    </source>
</evidence>
<feature type="transmembrane region" description="Helical" evidence="6">
    <location>
        <begin position="74"/>
        <end position="96"/>
    </location>
</feature>
<evidence type="ECO:0000313" key="7">
    <source>
        <dbReference type="EMBL" id="ABN66326.1"/>
    </source>
</evidence>
<dbReference type="STRING" id="322104.A3LT06"/>
<dbReference type="AlphaFoldDB" id="A3LT06"/>
<dbReference type="KEGG" id="pic:PICST_31239"/>
<feature type="transmembrane region" description="Helical" evidence="6">
    <location>
        <begin position="102"/>
        <end position="128"/>
    </location>
</feature>
<dbReference type="Gene3D" id="1.20.1250.20">
    <property type="entry name" value="MFS general substrate transporter like domains"/>
    <property type="match status" value="2"/>
</dbReference>
<protein>
    <recommendedName>
        <fullName evidence="9">Major facilitator superfamily (MFS) profile domain-containing protein</fullName>
    </recommendedName>
</protein>
<dbReference type="SUPFAM" id="SSF103473">
    <property type="entry name" value="MFS general substrate transporter"/>
    <property type="match status" value="1"/>
</dbReference>
<dbReference type="PANTHER" id="PTHR23514:SF6">
    <property type="entry name" value="MAJOR FACILITATOR SUPERFAMILY (MFS) PROFILE DOMAIN-CONTAINING PROTEIN"/>
    <property type="match status" value="1"/>
</dbReference>
<dbReference type="RefSeq" id="XP_001384355.1">
    <property type="nucleotide sequence ID" value="XM_001384318.1"/>
</dbReference>
<evidence type="ECO:0000256" key="4">
    <source>
        <dbReference type="ARBA" id="ARBA00023136"/>
    </source>
</evidence>
<feature type="compositionally biased region" description="Basic and acidic residues" evidence="5">
    <location>
        <begin position="24"/>
        <end position="48"/>
    </location>
</feature>
<feature type="transmembrane region" description="Helical" evidence="6">
    <location>
        <begin position="400"/>
        <end position="421"/>
    </location>
</feature>
<feature type="transmembrane region" description="Helical" evidence="6">
    <location>
        <begin position="193"/>
        <end position="215"/>
    </location>
</feature>
<dbReference type="Proteomes" id="UP000002258">
    <property type="component" value="Chromosome 4"/>
</dbReference>
<accession>A3LT06</accession>
<dbReference type="InterPro" id="IPR051788">
    <property type="entry name" value="MFS_Transporter"/>
</dbReference>
<evidence type="ECO:0000256" key="3">
    <source>
        <dbReference type="ARBA" id="ARBA00022989"/>
    </source>
</evidence>
<dbReference type="FunFam" id="1.20.1250.20:FF:000286">
    <property type="entry name" value="MFS efflux transporter"/>
    <property type="match status" value="1"/>
</dbReference>
<dbReference type="InParanoid" id="A3LT06"/>
<feature type="transmembrane region" description="Helical" evidence="6">
    <location>
        <begin position="162"/>
        <end position="181"/>
    </location>
</feature>
<feature type="transmembrane region" description="Helical" evidence="6">
    <location>
        <begin position="309"/>
        <end position="331"/>
    </location>
</feature>
<dbReference type="OMA" id="CYQGSEV"/>
<dbReference type="OrthoDB" id="413079at2759"/>
<keyword evidence="3 6" id="KW-1133">Transmembrane helix</keyword>
<evidence type="ECO:0008006" key="9">
    <source>
        <dbReference type="Google" id="ProtNLM"/>
    </source>
</evidence>
<feature type="transmembrane region" description="Helical" evidence="6">
    <location>
        <begin position="343"/>
        <end position="362"/>
    </location>
</feature>
<dbReference type="PANTHER" id="PTHR23514">
    <property type="entry name" value="BYPASS OF STOP CODON PROTEIN 6"/>
    <property type="match status" value="1"/>
</dbReference>
<feature type="transmembrane region" description="Helical" evidence="6">
    <location>
        <begin position="433"/>
        <end position="457"/>
    </location>
</feature>
<evidence type="ECO:0000256" key="6">
    <source>
        <dbReference type="SAM" id="Phobius"/>
    </source>
</evidence>
<keyword evidence="8" id="KW-1185">Reference proteome</keyword>
<organism evidence="7 8">
    <name type="scientific">Scheffersomyces stipitis (strain ATCC 58785 / CBS 6054 / NBRC 10063 / NRRL Y-11545)</name>
    <name type="common">Yeast</name>
    <name type="synonym">Pichia stipitis</name>
    <dbReference type="NCBI Taxonomy" id="322104"/>
    <lineage>
        <taxon>Eukaryota</taxon>
        <taxon>Fungi</taxon>
        <taxon>Dikarya</taxon>
        <taxon>Ascomycota</taxon>
        <taxon>Saccharomycotina</taxon>
        <taxon>Pichiomycetes</taxon>
        <taxon>Debaryomycetaceae</taxon>
        <taxon>Scheffersomyces</taxon>
    </lineage>
</organism>
<dbReference type="InterPro" id="IPR011701">
    <property type="entry name" value="MFS"/>
</dbReference>
<dbReference type="InterPro" id="IPR036259">
    <property type="entry name" value="MFS_trans_sf"/>
</dbReference>